<evidence type="ECO:0008006" key="3">
    <source>
        <dbReference type="Google" id="ProtNLM"/>
    </source>
</evidence>
<dbReference type="Proteomes" id="UP001432027">
    <property type="component" value="Unassembled WGS sequence"/>
</dbReference>
<gene>
    <name evidence="1" type="ORF">PENTCL1PPCAC_24245</name>
</gene>
<evidence type="ECO:0000313" key="1">
    <source>
        <dbReference type="EMBL" id="GMT02070.1"/>
    </source>
</evidence>
<sequence length="96" mass="10241">MFSLPLLQITQPFSSRSILIRGRSSILNNLAGSNLRGSICIGIEIDSFQFLRSPSTPSNSPTGSPCHLVFLLIGPIHLKCLAGILNGFSPGMNGPF</sequence>
<comment type="caution">
    <text evidence="1">The sequence shown here is derived from an EMBL/GenBank/DDBJ whole genome shotgun (WGS) entry which is preliminary data.</text>
</comment>
<keyword evidence="2" id="KW-1185">Reference proteome</keyword>
<organism evidence="1 2">
    <name type="scientific">Pristionchus entomophagus</name>
    <dbReference type="NCBI Taxonomy" id="358040"/>
    <lineage>
        <taxon>Eukaryota</taxon>
        <taxon>Metazoa</taxon>
        <taxon>Ecdysozoa</taxon>
        <taxon>Nematoda</taxon>
        <taxon>Chromadorea</taxon>
        <taxon>Rhabditida</taxon>
        <taxon>Rhabditina</taxon>
        <taxon>Diplogasteromorpha</taxon>
        <taxon>Diplogasteroidea</taxon>
        <taxon>Neodiplogasteridae</taxon>
        <taxon>Pristionchus</taxon>
    </lineage>
</organism>
<proteinExistence type="predicted"/>
<protein>
    <recommendedName>
        <fullName evidence="3">G protein-coupled receptor</fullName>
    </recommendedName>
</protein>
<dbReference type="AlphaFoldDB" id="A0AAV5U7C7"/>
<accession>A0AAV5U7C7</accession>
<reference evidence="1" key="1">
    <citation type="submission" date="2023-10" db="EMBL/GenBank/DDBJ databases">
        <title>Genome assembly of Pristionchus species.</title>
        <authorList>
            <person name="Yoshida K."/>
            <person name="Sommer R.J."/>
        </authorList>
    </citation>
    <scope>NUCLEOTIDE SEQUENCE</scope>
    <source>
        <strain evidence="1">RS0144</strain>
    </source>
</reference>
<evidence type="ECO:0000313" key="2">
    <source>
        <dbReference type="Proteomes" id="UP001432027"/>
    </source>
</evidence>
<name>A0AAV5U7C7_9BILA</name>
<dbReference type="EMBL" id="BTSX01000005">
    <property type="protein sequence ID" value="GMT02070.1"/>
    <property type="molecule type" value="Genomic_DNA"/>
</dbReference>